<accession>A0A5N5E5V1</accession>
<evidence type="ECO:0000313" key="3">
    <source>
        <dbReference type="Proteomes" id="UP000325576"/>
    </source>
</evidence>
<proteinExistence type="predicted"/>
<dbReference type="InterPro" id="IPR052907">
    <property type="entry name" value="Beta-lactamase/esterase"/>
</dbReference>
<dbReference type="Proteomes" id="UP000325576">
    <property type="component" value="Unassembled WGS sequence"/>
</dbReference>
<feature type="domain" description="Beta-lactamase-related" evidence="1">
    <location>
        <begin position="14"/>
        <end position="339"/>
    </location>
</feature>
<name>A0A5N5E5V1_RHOER</name>
<organism evidence="2 3">
    <name type="scientific">Rhodococcus erythropolis</name>
    <name type="common">Arthrobacter picolinophilus</name>
    <dbReference type="NCBI Taxonomy" id="1833"/>
    <lineage>
        <taxon>Bacteria</taxon>
        <taxon>Bacillati</taxon>
        <taxon>Actinomycetota</taxon>
        <taxon>Actinomycetes</taxon>
        <taxon>Mycobacteriales</taxon>
        <taxon>Nocardiaceae</taxon>
        <taxon>Rhodococcus</taxon>
        <taxon>Rhodococcus erythropolis group</taxon>
    </lineage>
</organism>
<evidence type="ECO:0000259" key="1">
    <source>
        <dbReference type="Pfam" id="PF00144"/>
    </source>
</evidence>
<sequence length="364" mass="38629">MTVDVQEVVQAELDAMVTADAQLGIQVAVYQHGQLVVDAWSGHTEPTRSAPVRSDTLFPIFSCSKGLMYTTVHLLAEHGELDYDAQVSDYWPEFGQNGKGEATIRQVLVHTSGVQDITHDFHLDDWDGTCARLAESEAMWIPGSETAYRGLSSGFVLGEVASRVYGKPFGQIVTELICEPLGITDLFFGVPASAKDRIAVLANDESVLTGPASSPDTRIMAELFNTPSIQASAVPAGGAITSARSLARHYASLIGDGVDGVRLLPPARTTLATTLETDAYDQTHKAPVRKGLGYLLGDKGIAMGGRSNSFGHSGFGGSYGFADPDYGLSFALTKNRLVATTPLEVPASVVLANTVREALSIPNG</sequence>
<evidence type="ECO:0000313" key="2">
    <source>
        <dbReference type="EMBL" id="KAB2585557.1"/>
    </source>
</evidence>
<dbReference type="AlphaFoldDB" id="A0A5N5E5V1"/>
<dbReference type="InterPro" id="IPR001466">
    <property type="entry name" value="Beta-lactam-related"/>
</dbReference>
<dbReference type="EMBL" id="MRBO01000310">
    <property type="protein sequence ID" value="KAB2585557.1"/>
    <property type="molecule type" value="Genomic_DNA"/>
</dbReference>
<dbReference type="SUPFAM" id="SSF56601">
    <property type="entry name" value="beta-lactamase/transpeptidase-like"/>
    <property type="match status" value="1"/>
</dbReference>
<dbReference type="Pfam" id="PF00144">
    <property type="entry name" value="Beta-lactamase"/>
    <property type="match status" value="1"/>
</dbReference>
<gene>
    <name evidence="2" type="ORF">BS297_09760</name>
</gene>
<dbReference type="PANTHER" id="PTHR43319:SF3">
    <property type="entry name" value="BETA-LACTAMASE-RELATED DOMAIN-CONTAINING PROTEIN"/>
    <property type="match status" value="1"/>
</dbReference>
<dbReference type="InterPro" id="IPR012338">
    <property type="entry name" value="Beta-lactam/transpept-like"/>
</dbReference>
<dbReference type="PANTHER" id="PTHR43319">
    <property type="entry name" value="BETA-LACTAMASE-RELATED"/>
    <property type="match status" value="1"/>
</dbReference>
<dbReference type="Gene3D" id="3.40.710.10">
    <property type="entry name" value="DD-peptidase/beta-lactamase superfamily"/>
    <property type="match status" value="1"/>
</dbReference>
<comment type="caution">
    <text evidence="2">The sequence shown here is derived from an EMBL/GenBank/DDBJ whole genome shotgun (WGS) entry which is preliminary data.</text>
</comment>
<reference evidence="2 3" key="1">
    <citation type="journal article" date="2017" name="Poromechanics V (2013)">
        <title>Genomic Characterization of the Arsenic-Tolerant Actinobacterium, &lt;i&gt;Rhodococcus erythropolis&lt;/i&gt; S43.</title>
        <authorList>
            <person name="Retamal-Morales G."/>
            <person name="Mehnert M."/>
            <person name="Schwabe R."/>
            <person name="Tischler D."/>
            <person name="Schloemann M."/>
            <person name="Levican G.J."/>
        </authorList>
    </citation>
    <scope>NUCLEOTIDE SEQUENCE [LARGE SCALE GENOMIC DNA]</scope>
    <source>
        <strain evidence="2 3">S43</strain>
    </source>
</reference>
<protein>
    <recommendedName>
        <fullName evidence="1">Beta-lactamase-related domain-containing protein</fullName>
    </recommendedName>
</protein>